<reference evidence="1" key="1">
    <citation type="journal article" date="2014" name="Int. J. Syst. Evol. Microbiol.">
        <title>Complete genome sequence of Corynebacterium casei LMG S-19264T (=DSM 44701T), isolated from a smear-ripened cheese.</title>
        <authorList>
            <consortium name="US DOE Joint Genome Institute (JGI-PGF)"/>
            <person name="Walter F."/>
            <person name="Albersmeier A."/>
            <person name="Kalinowski J."/>
            <person name="Ruckert C."/>
        </authorList>
    </citation>
    <scope>NUCLEOTIDE SEQUENCE</scope>
    <source>
        <strain evidence="1">JCM 4633</strain>
    </source>
</reference>
<reference evidence="1" key="2">
    <citation type="submission" date="2020-09" db="EMBL/GenBank/DDBJ databases">
        <authorList>
            <person name="Sun Q."/>
            <person name="Ohkuma M."/>
        </authorList>
    </citation>
    <scope>NUCLEOTIDE SEQUENCE</scope>
    <source>
        <strain evidence="1">JCM 4633</strain>
    </source>
</reference>
<dbReference type="RefSeq" id="WP_190112389.1">
    <property type="nucleotide sequence ID" value="NZ_BMVB01000024.1"/>
</dbReference>
<evidence type="ECO:0000313" key="2">
    <source>
        <dbReference type="Proteomes" id="UP000646244"/>
    </source>
</evidence>
<comment type="caution">
    <text evidence="1">The sequence shown here is derived from an EMBL/GenBank/DDBJ whole genome shotgun (WGS) entry which is preliminary data.</text>
</comment>
<gene>
    <name evidence="1" type="ORF">GCM10010507_52690</name>
</gene>
<proteinExistence type="predicted"/>
<evidence type="ECO:0000313" key="1">
    <source>
        <dbReference type="EMBL" id="GHC67933.1"/>
    </source>
</evidence>
<dbReference type="EMBL" id="BMVB01000024">
    <property type="protein sequence ID" value="GHC67933.1"/>
    <property type="molecule type" value="Genomic_DNA"/>
</dbReference>
<sequence>MAIVVTFELEGATQDVYDACIDRITGGRGFSAVADLPKEAAGLIAHVSGPVEGGWRVTDVWESAEAFESFAAVLAPIVSDLGFGHVQPQVTPAHNVVIH</sequence>
<evidence type="ECO:0008006" key="3">
    <source>
        <dbReference type="Google" id="ProtNLM"/>
    </source>
</evidence>
<dbReference type="AlphaFoldDB" id="A0A918TYL8"/>
<protein>
    <recommendedName>
        <fullName evidence="3">Antibiotic biosynthesis monooxygenase</fullName>
    </recommendedName>
</protein>
<accession>A0A918TYL8</accession>
<dbReference type="Proteomes" id="UP000646244">
    <property type="component" value="Unassembled WGS sequence"/>
</dbReference>
<name>A0A918TYL8_STRCJ</name>
<organism evidence="1 2">
    <name type="scientific">Streptomyces cinnamoneus</name>
    <name type="common">Streptoverticillium cinnamoneum</name>
    <dbReference type="NCBI Taxonomy" id="53446"/>
    <lineage>
        <taxon>Bacteria</taxon>
        <taxon>Bacillati</taxon>
        <taxon>Actinomycetota</taxon>
        <taxon>Actinomycetes</taxon>
        <taxon>Kitasatosporales</taxon>
        <taxon>Streptomycetaceae</taxon>
        <taxon>Streptomyces</taxon>
        <taxon>Streptomyces cinnamoneus group</taxon>
    </lineage>
</organism>